<dbReference type="PATRIC" id="fig|1653476.3.peg.115"/>
<dbReference type="InterPro" id="IPR005119">
    <property type="entry name" value="LysR_subst-bd"/>
</dbReference>
<keyword evidence="3" id="KW-0238">DNA-binding</keyword>
<accession>A0A0U5B3C7</accession>
<dbReference type="CDD" id="cd08420">
    <property type="entry name" value="PBP2_CysL_like"/>
    <property type="match status" value="1"/>
</dbReference>
<evidence type="ECO:0000256" key="3">
    <source>
        <dbReference type="ARBA" id="ARBA00023125"/>
    </source>
</evidence>
<dbReference type="Gene3D" id="1.10.10.10">
    <property type="entry name" value="Winged helix-like DNA-binding domain superfamily/Winged helix DNA-binding domain"/>
    <property type="match status" value="1"/>
</dbReference>
<dbReference type="InterPro" id="IPR000847">
    <property type="entry name" value="LysR_HTH_N"/>
</dbReference>
<dbReference type="STRING" id="1653476.THC_0106"/>
<feature type="domain" description="HTH lysR-type" evidence="5">
    <location>
        <begin position="2"/>
        <end position="59"/>
    </location>
</feature>
<dbReference type="PANTHER" id="PTHR30126:SF64">
    <property type="entry name" value="HTH-TYPE TRANSCRIPTIONAL REGULATOR CITR"/>
    <property type="match status" value="1"/>
</dbReference>
<keyword evidence="4" id="KW-0804">Transcription</keyword>
<reference evidence="6 7" key="1">
    <citation type="journal article" date="2016" name="Int. J. Syst. Evol. Microbiol.">
        <title>Caldimicrobium thiodismutans sp. nov., a sulfur-disproportionating bacterium isolated from a hot spring, and emended description of the genus Caldimicrobium.</title>
        <authorList>
            <person name="Kojima H."/>
            <person name="Umezawa K."/>
            <person name="Fukui M."/>
        </authorList>
    </citation>
    <scope>NUCLEOTIDE SEQUENCE [LARGE SCALE GENOMIC DNA]</scope>
    <source>
        <strain evidence="6 7">TF1</strain>
    </source>
</reference>
<reference evidence="7" key="2">
    <citation type="journal article" date="2016" name="Int. J. Syst. Evol. Microbiol.">
        <title>Caldimicrobium thiodismutans sp. nov., a sulfur-disproportionating bacterium isolated from a hot spring.</title>
        <authorList>
            <person name="Kojima H."/>
            <person name="Umezawa K."/>
            <person name="Fukui M."/>
        </authorList>
    </citation>
    <scope>NUCLEOTIDE SEQUENCE [LARGE SCALE GENOMIC DNA]</scope>
    <source>
        <strain evidence="7">TF1</strain>
    </source>
</reference>
<dbReference type="PRINTS" id="PR00039">
    <property type="entry name" value="HTHLYSR"/>
</dbReference>
<name>A0A0U5B3C7_9BACT</name>
<organism evidence="6 7">
    <name type="scientific">Caldimicrobium thiodismutans</name>
    <dbReference type="NCBI Taxonomy" id="1653476"/>
    <lineage>
        <taxon>Bacteria</taxon>
        <taxon>Pseudomonadati</taxon>
        <taxon>Thermodesulfobacteriota</taxon>
        <taxon>Thermodesulfobacteria</taxon>
        <taxon>Thermodesulfobacteriales</taxon>
        <taxon>Thermodesulfobacteriaceae</taxon>
        <taxon>Caldimicrobium</taxon>
    </lineage>
</organism>
<dbReference type="PROSITE" id="PS50931">
    <property type="entry name" value="HTH_LYSR"/>
    <property type="match status" value="1"/>
</dbReference>
<dbReference type="PANTHER" id="PTHR30126">
    <property type="entry name" value="HTH-TYPE TRANSCRIPTIONAL REGULATOR"/>
    <property type="match status" value="1"/>
</dbReference>
<gene>
    <name evidence="6" type="ORF">THC_0106</name>
</gene>
<proteinExistence type="inferred from homology"/>
<protein>
    <submittedName>
        <fullName evidence="6">LysR family transcriptional regulator</fullName>
    </submittedName>
</protein>
<dbReference type="KEGG" id="cthi:THC_0106"/>
<evidence type="ECO:0000259" key="5">
    <source>
        <dbReference type="PROSITE" id="PS50931"/>
    </source>
</evidence>
<evidence type="ECO:0000256" key="4">
    <source>
        <dbReference type="ARBA" id="ARBA00023163"/>
    </source>
</evidence>
<dbReference type="NCBIfam" id="NF040786">
    <property type="entry name" value="LysR_Sec_metab"/>
    <property type="match status" value="1"/>
</dbReference>
<keyword evidence="2" id="KW-0805">Transcription regulation</keyword>
<dbReference type="OrthoDB" id="9808620at2"/>
<dbReference type="RefSeq" id="WP_068511798.1">
    <property type="nucleotide sequence ID" value="NZ_AP014945.1"/>
</dbReference>
<comment type="similarity">
    <text evidence="1">Belongs to the LysR transcriptional regulatory family.</text>
</comment>
<dbReference type="SUPFAM" id="SSF53850">
    <property type="entry name" value="Periplasmic binding protein-like II"/>
    <property type="match status" value="1"/>
</dbReference>
<dbReference type="Pfam" id="PF03466">
    <property type="entry name" value="LysR_substrate"/>
    <property type="match status" value="1"/>
</dbReference>
<dbReference type="FunFam" id="1.10.10.10:FF:000001">
    <property type="entry name" value="LysR family transcriptional regulator"/>
    <property type="match status" value="1"/>
</dbReference>
<evidence type="ECO:0000256" key="1">
    <source>
        <dbReference type="ARBA" id="ARBA00009437"/>
    </source>
</evidence>
<keyword evidence="7" id="KW-1185">Reference proteome</keyword>
<dbReference type="AlphaFoldDB" id="A0A0U5B3C7"/>
<dbReference type="SUPFAM" id="SSF46785">
    <property type="entry name" value="Winged helix' DNA-binding domain"/>
    <property type="match status" value="1"/>
</dbReference>
<evidence type="ECO:0000313" key="6">
    <source>
        <dbReference type="EMBL" id="BAU22512.1"/>
    </source>
</evidence>
<dbReference type="EMBL" id="AP014945">
    <property type="protein sequence ID" value="BAU22512.1"/>
    <property type="molecule type" value="Genomic_DNA"/>
</dbReference>
<dbReference type="InterPro" id="IPR047788">
    <property type="entry name" value="LysR-like_Sec_metab"/>
</dbReference>
<dbReference type="Gene3D" id="3.40.190.290">
    <property type="match status" value="1"/>
</dbReference>
<evidence type="ECO:0000256" key="2">
    <source>
        <dbReference type="ARBA" id="ARBA00023015"/>
    </source>
</evidence>
<dbReference type="GO" id="GO:0003700">
    <property type="term" value="F:DNA-binding transcription factor activity"/>
    <property type="evidence" value="ECO:0007669"/>
    <property type="project" value="InterPro"/>
</dbReference>
<dbReference type="InterPro" id="IPR036388">
    <property type="entry name" value="WH-like_DNA-bd_sf"/>
</dbReference>
<dbReference type="Proteomes" id="UP000068196">
    <property type="component" value="Chromosome"/>
</dbReference>
<sequence>MLDWRKLEVFLKVYETKSFSKTAKELFLSQPTITIHIKELENIFGVKLLDRDTRNVIPTKAGKVVYTYGKQMLQIYRQLERELLPFKDEEAGLVEIGGSTIPGQYILPKIIKLFKEEYPKVSVYLKVSDTQGVIEGVLRGEFELGIVGAKSRQSELKFEACCEDEIILIAPSDFEKKEIQVQEIETLPIIKREEGSGTWKNVVEALERAHLLPQKLRIVGEMGSTEAVKSAVKEGLGLSFVSKRAVELEISLNLLKEIKIKDFSIRRNFYLCYLKNKEFPPACTNFLKFFRKVIS</sequence>
<dbReference type="InterPro" id="IPR036390">
    <property type="entry name" value="WH_DNA-bd_sf"/>
</dbReference>
<dbReference type="GO" id="GO:0000976">
    <property type="term" value="F:transcription cis-regulatory region binding"/>
    <property type="evidence" value="ECO:0007669"/>
    <property type="project" value="TreeGrafter"/>
</dbReference>
<dbReference type="Pfam" id="PF00126">
    <property type="entry name" value="HTH_1"/>
    <property type="match status" value="1"/>
</dbReference>
<evidence type="ECO:0000313" key="7">
    <source>
        <dbReference type="Proteomes" id="UP000068196"/>
    </source>
</evidence>